<keyword evidence="2" id="KW-0378">Hydrolase</keyword>
<dbReference type="InParanoid" id="J4GJQ1"/>
<evidence type="ECO:0000313" key="5">
    <source>
        <dbReference type="Proteomes" id="UP000006352"/>
    </source>
</evidence>
<accession>J4GJQ1</accession>
<name>J4GJQ1_9APHY</name>
<dbReference type="InterPro" id="IPR023476">
    <property type="entry name" value="Pep_tRNA_hydro_II_dom_sf"/>
</dbReference>
<dbReference type="InterPro" id="IPR042237">
    <property type="entry name" value="PTRHD1"/>
</dbReference>
<dbReference type="RefSeq" id="XP_012178528.1">
    <property type="nucleotide sequence ID" value="XM_012323138.1"/>
</dbReference>
<evidence type="ECO:0000256" key="2">
    <source>
        <dbReference type="ARBA" id="ARBA00022801"/>
    </source>
</evidence>
<organism evidence="4 5">
    <name type="scientific">Fibroporia radiculosa</name>
    <dbReference type="NCBI Taxonomy" id="599839"/>
    <lineage>
        <taxon>Eukaryota</taxon>
        <taxon>Fungi</taxon>
        <taxon>Dikarya</taxon>
        <taxon>Basidiomycota</taxon>
        <taxon>Agaricomycotina</taxon>
        <taxon>Agaricomycetes</taxon>
        <taxon>Polyporales</taxon>
        <taxon>Fibroporiaceae</taxon>
        <taxon>Fibroporia</taxon>
    </lineage>
</organism>
<evidence type="ECO:0000313" key="4">
    <source>
        <dbReference type="EMBL" id="CCL99245.1"/>
    </source>
</evidence>
<evidence type="ECO:0000256" key="3">
    <source>
        <dbReference type="ARBA" id="ARBA00048707"/>
    </source>
</evidence>
<dbReference type="Pfam" id="PF01981">
    <property type="entry name" value="PTH2"/>
    <property type="match status" value="1"/>
</dbReference>
<sequence length="176" mass="19563">MRLFHPRMSSMHNSPVVSSAASTPPLVMQIVVRRDLLDAEGWGVGPLMAQVAHATAAVLHETRDHPDTQVYLQDLTNMRKLDNPHPLPLVRPSGTSFNNIPVLCRVDDLPRRDQTADEGSIQRLSSLLTASDPPIPHHLWIEQPENVPTCLALAPNRRDSKIKRALDKGGCRLWKG</sequence>
<comment type="catalytic activity">
    <reaction evidence="3">
        <text>an N-acyl-L-alpha-aminoacyl-tRNA + H2O = an N-acyl-L-amino acid + a tRNA + H(+)</text>
        <dbReference type="Rhea" id="RHEA:54448"/>
        <dbReference type="Rhea" id="RHEA-COMP:10123"/>
        <dbReference type="Rhea" id="RHEA-COMP:13883"/>
        <dbReference type="ChEBI" id="CHEBI:15377"/>
        <dbReference type="ChEBI" id="CHEBI:15378"/>
        <dbReference type="ChEBI" id="CHEBI:59874"/>
        <dbReference type="ChEBI" id="CHEBI:78442"/>
        <dbReference type="ChEBI" id="CHEBI:138191"/>
        <dbReference type="EC" id="3.1.1.29"/>
    </reaction>
</comment>
<protein>
    <recommendedName>
        <fullName evidence="1">peptidyl-tRNA hydrolase</fullName>
        <ecNumber evidence="1">3.1.1.29</ecNumber>
    </recommendedName>
</protein>
<dbReference type="Proteomes" id="UP000006352">
    <property type="component" value="Unassembled WGS sequence"/>
</dbReference>
<evidence type="ECO:0000256" key="1">
    <source>
        <dbReference type="ARBA" id="ARBA00013260"/>
    </source>
</evidence>
<proteinExistence type="predicted"/>
<dbReference type="InterPro" id="IPR002833">
    <property type="entry name" value="PTH2"/>
</dbReference>
<keyword evidence="5" id="KW-1185">Reference proteome</keyword>
<dbReference type="GeneID" id="24094156"/>
<dbReference type="EC" id="3.1.1.29" evidence="1"/>
<dbReference type="PANTHER" id="PTHR46194">
    <property type="entry name" value="PEPTIDYL-TRNA HYDROLASE PTRHD1-RELATED"/>
    <property type="match status" value="1"/>
</dbReference>
<dbReference type="OrthoDB" id="201213at2759"/>
<dbReference type="AlphaFoldDB" id="J4GJQ1"/>
<gene>
    <name evidence="4" type="ORF">FIBRA_01260</name>
</gene>
<dbReference type="PANTHER" id="PTHR46194:SF1">
    <property type="entry name" value="PEPTIDYL-TRNA HYDROLASE PTRHD1-RELATED"/>
    <property type="match status" value="1"/>
</dbReference>
<dbReference type="SUPFAM" id="SSF102462">
    <property type="entry name" value="Peptidyl-tRNA hydrolase II"/>
    <property type="match status" value="1"/>
</dbReference>
<dbReference type="GO" id="GO:0004045">
    <property type="term" value="F:peptidyl-tRNA hydrolase activity"/>
    <property type="evidence" value="ECO:0007669"/>
    <property type="project" value="UniProtKB-EC"/>
</dbReference>
<reference evidence="4 5" key="1">
    <citation type="journal article" date="2012" name="Appl. Environ. Microbiol.">
        <title>Short-read sequencing for genomic analysis of the brown rot fungus Fibroporia radiculosa.</title>
        <authorList>
            <person name="Tang J.D."/>
            <person name="Perkins A.D."/>
            <person name="Sonstegard T.S."/>
            <person name="Schroeder S.G."/>
            <person name="Burgess S.C."/>
            <person name="Diehl S.V."/>
        </authorList>
    </citation>
    <scope>NUCLEOTIDE SEQUENCE [LARGE SCALE GENOMIC DNA]</scope>
    <source>
        <strain evidence="4 5">TFFH 294</strain>
    </source>
</reference>
<dbReference type="EMBL" id="HE796923">
    <property type="protein sequence ID" value="CCL99245.1"/>
    <property type="molecule type" value="Genomic_DNA"/>
</dbReference>
<dbReference type="HOGENOM" id="CLU_119261_1_0_1"/>